<proteinExistence type="predicted"/>
<reference evidence="2 3" key="1">
    <citation type="submission" date="2018-06" db="EMBL/GenBank/DDBJ databases">
        <title>Genomic Encyclopedia of Type Strains, Phase IV (KMG-IV): sequencing the most valuable type-strain genomes for metagenomic binning, comparative biology and taxonomic classification.</title>
        <authorList>
            <person name="Goeker M."/>
        </authorList>
    </citation>
    <scope>NUCLEOTIDE SEQUENCE [LARGE SCALE GENOMIC DNA]</scope>
    <source>
        <strain evidence="2 3">DSM 25532</strain>
    </source>
</reference>
<feature type="compositionally biased region" description="Pro residues" evidence="1">
    <location>
        <begin position="83"/>
        <end position="96"/>
    </location>
</feature>
<accession>A0A366HQS1</accession>
<evidence type="ECO:0000256" key="1">
    <source>
        <dbReference type="SAM" id="MobiDB-lite"/>
    </source>
</evidence>
<keyword evidence="3" id="KW-1185">Reference proteome</keyword>
<dbReference type="AlphaFoldDB" id="A0A366HQS1"/>
<feature type="region of interest" description="Disordered" evidence="1">
    <location>
        <begin position="76"/>
        <end position="131"/>
    </location>
</feature>
<evidence type="ECO:0000313" key="3">
    <source>
        <dbReference type="Proteomes" id="UP000253426"/>
    </source>
</evidence>
<name>A0A366HQS1_9BACT</name>
<evidence type="ECO:0000313" key="2">
    <source>
        <dbReference type="EMBL" id="RBP45273.1"/>
    </source>
</evidence>
<gene>
    <name evidence="2" type="ORF">DES53_103271</name>
</gene>
<dbReference type="RefSeq" id="WP_113958401.1">
    <property type="nucleotide sequence ID" value="NZ_QNRR01000003.1"/>
</dbReference>
<organism evidence="2 3">
    <name type="scientific">Roseimicrobium gellanilyticum</name>
    <dbReference type="NCBI Taxonomy" id="748857"/>
    <lineage>
        <taxon>Bacteria</taxon>
        <taxon>Pseudomonadati</taxon>
        <taxon>Verrucomicrobiota</taxon>
        <taxon>Verrucomicrobiia</taxon>
        <taxon>Verrucomicrobiales</taxon>
        <taxon>Verrucomicrobiaceae</taxon>
        <taxon>Roseimicrobium</taxon>
    </lineage>
</organism>
<dbReference type="OrthoDB" id="199235at2"/>
<comment type="caution">
    <text evidence="2">The sequence shown here is derived from an EMBL/GenBank/DDBJ whole genome shotgun (WGS) entry which is preliminary data.</text>
</comment>
<dbReference type="Proteomes" id="UP000253426">
    <property type="component" value="Unassembled WGS sequence"/>
</dbReference>
<protein>
    <submittedName>
        <fullName evidence="2">Uncharacterized protein</fullName>
    </submittedName>
</protein>
<dbReference type="EMBL" id="QNRR01000003">
    <property type="protein sequence ID" value="RBP45273.1"/>
    <property type="molecule type" value="Genomic_DNA"/>
</dbReference>
<sequence>MKIVAIILTCTLLGFMGWLVLDARSEARGARNQMEMLRREHDGDAATATPRSAPNIAEQGLIADREQQLLQDMQRSQGNAGNIPPPVGRPATPPSPGYGAAGTPAGSIPGTISLPPGMNPADLTPPPPATPRQRMIASAPVLAKVTEYQKEFGFVVINAGAKRKLEKDMTFAIRRGSAIIGRIKVTEVSEEGSVADLPVDTVPSGVTIEVGDEVIQDMPPEA</sequence>